<keyword evidence="3" id="KW-1185">Reference proteome</keyword>
<protein>
    <recommendedName>
        <fullName evidence="4">DUF3221 domain-containing protein</fullName>
    </recommendedName>
</protein>
<dbReference type="PROSITE" id="PS51257">
    <property type="entry name" value="PROKAR_LIPOPROTEIN"/>
    <property type="match status" value="1"/>
</dbReference>
<dbReference type="EMBL" id="VJMZ01000001">
    <property type="protein sequence ID" value="TRM10832.1"/>
    <property type="molecule type" value="Genomic_DNA"/>
</dbReference>
<proteinExistence type="predicted"/>
<feature type="signal peptide" evidence="1">
    <location>
        <begin position="1"/>
        <end position="20"/>
    </location>
</feature>
<accession>A0A549YG16</accession>
<sequence length="127" mass="14391">MKKGLFFLFLALSITLIACGQEEDIDTLDKHKGTIVSIEKKNEDSDSFEGWYFMLVISDVKDVNISKKDDDELKELAKEKDGAYYNVPPTIYKSSDLKVGNQVVAYFDEESQAESDPPVRDAEKIDE</sequence>
<feature type="chain" id="PRO_5021883108" description="DUF3221 domain-containing protein" evidence="1">
    <location>
        <begin position="21"/>
        <end position="127"/>
    </location>
</feature>
<evidence type="ECO:0008006" key="4">
    <source>
        <dbReference type="Google" id="ProtNLM"/>
    </source>
</evidence>
<dbReference type="RefSeq" id="WP_142790069.1">
    <property type="nucleotide sequence ID" value="NZ_VJMZ01000001.1"/>
</dbReference>
<keyword evidence="1" id="KW-0732">Signal</keyword>
<evidence type="ECO:0000313" key="2">
    <source>
        <dbReference type="EMBL" id="TRM10832.1"/>
    </source>
</evidence>
<organism evidence="2 3">
    <name type="scientific">Lentibacillus cibarius</name>
    <dbReference type="NCBI Taxonomy" id="2583219"/>
    <lineage>
        <taxon>Bacteria</taxon>
        <taxon>Bacillati</taxon>
        <taxon>Bacillota</taxon>
        <taxon>Bacilli</taxon>
        <taxon>Bacillales</taxon>
        <taxon>Bacillaceae</taxon>
        <taxon>Lentibacillus</taxon>
    </lineage>
</organism>
<evidence type="ECO:0000313" key="3">
    <source>
        <dbReference type="Proteomes" id="UP000319280"/>
    </source>
</evidence>
<gene>
    <name evidence="2" type="ORF">FH966_03345</name>
</gene>
<reference evidence="2 3" key="1">
    <citation type="submission" date="2019-07" db="EMBL/GenBank/DDBJ databases">
        <title>Genomic analysis of Lentibacillus sp. NKC851-2.</title>
        <authorList>
            <person name="Oh Y.J."/>
        </authorList>
    </citation>
    <scope>NUCLEOTIDE SEQUENCE [LARGE SCALE GENOMIC DNA]</scope>
    <source>
        <strain evidence="2 3">NKC851-2</strain>
    </source>
</reference>
<comment type="caution">
    <text evidence="2">The sequence shown here is derived from an EMBL/GenBank/DDBJ whole genome shotgun (WGS) entry which is preliminary data.</text>
</comment>
<name>A0A549YG16_9BACI</name>
<evidence type="ECO:0000256" key="1">
    <source>
        <dbReference type="SAM" id="SignalP"/>
    </source>
</evidence>
<dbReference type="AlphaFoldDB" id="A0A549YG16"/>
<dbReference type="Proteomes" id="UP000319280">
    <property type="component" value="Unassembled WGS sequence"/>
</dbReference>